<comment type="cofactor">
    <cofactor evidence="1">
        <name>FAD</name>
        <dbReference type="ChEBI" id="CHEBI:57692"/>
    </cofactor>
</comment>
<proteinExistence type="predicted"/>
<evidence type="ECO:0000313" key="7">
    <source>
        <dbReference type="Proteomes" id="UP000283523"/>
    </source>
</evidence>
<evidence type="ECO:0000313" key="6">
    <source>
        <dbReference type="EMBL" id="RIV24029.1"/>
    </source>
</evidence>
<keyword evidence="3" id="KW-0274">FAD</keyword>
<accession>A0A418MCE1</accession>
<dbReference type="Proteomes" id="UP000283523">
    <property type="component" value="Unassembled WGS sequence"/>
</dbReference>
<dbReference type="GO" id="GO:0019646">
    <property type="term" value="P:aerobic electron transport chain"/>
    <property type="evidence" value="ECO:0007669"/>
    <property type="project" value="TreeGrafter"/>
</dbReference>
<gene>
    <name evidence="6" type="ORF">DYU11_13780</name>
</gene>
<dbReference type="InterPro" id="IPR036188">
    <property type="entry name" value="FAD/NAD-bd_sf"/>
</dbReference>
<reference evidence="6 7" key="1">
    <citation type="submission" date="2018-08" db="EMBL/GenBank/DDBJ databases">
        <title>Fibrisoma montanum sp. nov., isolated from Danxia mountain soil.</title>
        <authorList>
            <person name="Huang Y."/>
        </authorList>
    </citation>
    <scope>NUCLEOTIDE SEQUENCE [LARGE SCALE GENOMIC DNA]</scope>
    <source>
        <strain evidence="6 7">HYT19</strain>
    </source>
</reference>
<dbReference type="GO" id="GO:0003955">
    <property type="term" value="F:NAD(P)H dehydrogenase (quinone) activity"/>
    <property type="evidence" value="ECO:0007669"/>
    <property type="project" value="TreeGrafter"/>
</dbReference>
<evidence type="ECO:0000256" key="1">
    <source>
        <dbReference type="ARBA" id="ARBA00001974"/>
    </source>
</evidence>
<protein>
    <recommendedName>
        <fullName evidence="5">FAD/NAD(P)-binding domain-containing protein</fullName>
    </recommendedName>
</protein>
<evidence type="ECO:0000256" key="3">
    <source>
        <dbReference type="ARBA" id="ARBA00022827"/>
    </source>
</evidence>
<organism evidence="6 7">
    <name type="scientific">Fibrisoma montanum</name>
    <dbReference type="NCBI Taxonomy" id="2305895"/>
    <lineage>
        <taxon>Bacteria</taxon>
        <taxon>Pseudomonadati</taxon>
        <taxon>Bacteroidota</taxon>
        <taxon>Cytophagia</taxon>
        <taxon>Cytophagales</taxon>
        <taxon>Spirosomataceae</taxon>
        <taxon>Fibrisoma</taxon>
    </lineage>
</organism>
<dbReference type="AlphaFoldDB" id="A0A418MCE1"/>
<dbReference type="Gene3D" id="3.50.50.100">
    <property type="match status" value="1"/>
</dbReference>
<dbReference type="EMBL" id="QXED01000003">
    <property type="protein sequence ID" value="RIV24029.1"/>
    <property type="molecule type" value="Genomic_DNA"/>
</dbReference>
<feature type="domain" description="FAD/NAD(P)-binding" evidence="5">
    <location>
        <begin position="7"/>
        <end position="319"/>
    </location>
</feature>
<sequence length="434" mass="47636">MKPASTQIVLLGGGYVSVWAYRSLVRRLRSAIDAGHVQITVICPNTHHAFHGWTAETLTGILREQSQASPLAELMPKARLIQGVATALDTVAKVVNVAQSNGTKLVIPYDHLLLGIGAHDSEAIPGIRSFGYQIKEPAAFRRTKQAIQDLVAQAAAEPPALARQYLSFVVAGGGFTGVEIATNLAEYLTVLKAGYPSLQGIQPQIRLVHSGDRILPSLRPAYNRLVRYAEKTIAGYGIELVSYRRIVEINGAGALLNDGQFLPARLVISTVGQSRLVLQGTEFMARDNQQRLITNAYQQIPGHSTIWGGGDACHVPYRHTTDACPANALWAIKHGDYVGRNIARAIRGRRLQPFTYRGLGQSASLGLGKGISELYGLQFTGPIAWGMRWAFFHFFMPSRRVMVDALSDWAHLFRFRQRRALTADQPDARPLVRS</sequence>
<dbReference type="PANTHER" id="PTHR42913:SF9">
    <property type="entry name" value="SLR1591 PROTEIN"/>
    <property type="match status" value="1"/>
</dbReference>
<keyword evidence="2" id="KW-0285">Flavoprotein</keyword>
<dbReference type="Pfam" id="PF07992">
    <property type="entry name" value="Pyr_redox_2"/>
    <property type="match status" value="1"/>
</dbReference>
<keyword evidence="4" id="KW-0560">Oxidoreductase</keyword>
<dbReference type="RefSeq" id="WP_119668245.1">
    <property type="nucleotide sequence ID" value="NZ_QXED01000003.1"/>
</dbReference>
<name>A0A418MCE1_9BACT</name>
<dbReference type="OrthoDB" id="9781621at2"/>
<evidence type="ECO:0000256" key="4">
    <source>
        <dbReference type="ARBA" id="ARBA00023002"/>
    </source>
</evidence>
<dbReference type="SUPFAM" id="SSF51905">
    <property type="entry name" value="FAD/NAD(P)-binding domain"/>
    <property type="match status" value="2"/>
</dbReference>
<keyword evidence="7" id="KW-1185">Reference proteome</keyword>
<dbReference type="PANTHER" id="PTHR42913">
    <property type="entry name" value="APOPTOSIS-INDUCING FACTOR 1"/>
    <property type="match status" value="1"/>
</dbReference>
<dbReference type="InterPro" id="IPR051169">
    <property type="entry name" value="NADH-Q_oxidoreductase"/>
</dbReference>
<comment type="caution">
    <text evidence="6">The sequence shown here is derived from an EMBL/GenBank/DDBJ whole genome shotgun (WGS) entry which is preliminary data.</text>
</comment>
<dbReference type="InterPro" id="IPR023753">
    <property type="entry name" value="FAD/NAD-binding_dom"/>
</dbReference>
<evidence type="ECO:0000259" key="5">
    <source>
        <dbReference type="Pfam" id="PF07992"/>
    </source>
</evidence>
<evidence type="ECO:0000256" key="2">
    <source>
        <dbReference type="ARBA" id="ARBA00022630"/>
    </source>
</evidence>